<protein>
    <submittedName>
        <fullName evidence="1">Uncharacterized protein</fullName>
    </submittedName>
</protein>
<evidence type="ECO:0000313" key="2">
    <source>
        <dbReference type="Proteomes" id="UP000030588"/>
    </source>
</evidence>
<evidence type="ECO:0000313" key="1">
    <source>
        <dbReference type="EMBL" id="KHD85447.1"/>
    </source>
</evidence>
<dbReference type="RefSeq" id="WP_035354550.1">
    <property type="nucleotide sequence ID" value="NZ_JRUN01000023.1"/>
</dbReference>
<reference evidence="1 2" key="1">
    <citation type="submission" date="2014-10" db="EMBL/GenBank/DDBJ databases">
        <title>Draft genome of phytase producing Bacillus ginsengihumi strain M2.11.</title>
        <authorList>
            <person name="Toymentseva A."/>
            <person name="Boulygina E.A."/>
            <person name="Kazakov S.V."/>
            <person name="Kayumov I."/>
            <person name="Suleimanova A.D."/>
            <person name="Mardanova A.M."/>
            <person name="Maria S.N."/>
            <person name="Sergey M.Y."/>
            <person name="Sharipova M.R."/>
        </authorList>
    </citation>
    <scope>NUCLEOTIDE SEQUENCE [LARGE SCALE GENOMIC DNA]</scope>
    <source>
        <strain evidence="1 2">M2.11</strain>
    </source>
</reference>
<sequence>MCDGFSFKTMCAYCLKKVGAEIDAVYPVYDWKSNQLIGYYCKDHFLKVKYQNLQLILLKNKRDQHKVLTE</sequence>
<proteinExistence type="predicted"/>
<accession>A0A0A6XZB4</accession>
<organism evidence="1 2">
    <name type="scientific">Heyndrickxia ginsengihumi</name>
    <dbReference type="NCBI Taxonomy" id="363870"/>
    <lineage>
        <taxon>Bacteria</taxon>
        <taxon>Bacillati</taxon>
        <taxon>Bacillota</taxon>
        <taxon>Bacilli</taxon>
        <taxon>Bacillales</taxon>
        <taxon>Bacillaceae</taxon>
        <taxon>Heyndrickxia</taxon>
    </lineage>
</organism>
<dbReference type="AlphaFoldDB" id="A0A0A6XZB4"/>
<gene>
    <name evidence="1" type="ORF">NG54_09225</name>
</gene>
<name>A0A0A6XZB4_9BACI</name>
<dbReference type="Proteomes" id="UP000030588">
    <property type="component" value="Unassembled WGS sequence"/>
</dbReference>
<comment type="caution">
    <text evidence="1">The sequence shown here is derived from an EMBL/GenBank/DDBJ whole genome shotgun (WGS) entry which is preliminary data.</text>
</comment>
<dbReference type="EMBL" id="JRUN01000023">
    <property type="protein sequence ID" value="KHD85447.1"/>
    <property type="molecule type" value="Genomic_DNA"/>
</dbReference>
<dbReference type="OrthoDB" id="2893285at2"/>